<dbReference type="AlphaFoldDB" id="A0A8T0PGW3"/>
<evidence type="ECO:0000256" key="2">
    <source>
        <dbReference type="ARBA" id="ARBA00022771"/>
    </source>
</evidence>
<dbReference type="Gene3D" id="3.30.40.10">
    <property type="entry name" value="Zinc/RING finger domain, C3HC4 (zinc finger)"/>
    <property type="match status" value="1"/>
</dbReference>
<evidence type="ECO:0000256" key="6">
    <source>
        <dbReference type="SAM" id="Phobius"/>
    </source>
</evidence>
<dbReference type="SMART" id="SM00744">
    <property type="entry name" value="RINGv"/>
    <property type="match status" value="1"/>
</dbReference>
<dbReference type="InterPro" id="IPR013083">
    <property type="entry name" value="Znf_RING/FYVE/PHD"/>
</dbReference>
<evidence type="ECO:0000313" key="8">
    <source>
        <dbReference type="EMBL" id="KAG2559422.1"/>
    </source>
</evidence>
<dbReference type="SUPFAM" id="SSF57850">
    <property type="entry name" value="RING/U-box"/>
    <property type="match status" value="1"/>
</dbReference>
<feature type="region of interest" description="Disordered" evidence="5">
    <location>
        <begin position="71"/>
        <end position="114"/>
    </location>
</feature>
<feature type="transmembrane region" description="Helical" evidence="6">
    <location>
        <begin position="38"/>
        <end position="62"/>
    </location>
</feature>
<dbReference type="Pfam" id="PF13639">
    <property type="entry name" value="zf-RING_2"/>
    <property type="match status" value="1"/>
</dbReference>
<dbReference type="Proteomes" id="UP000823388">
    <property type="component" value="Chromosome 8N"/>
</dbReference>
<dbReference type="PANTHER" id="PTHR45676:SF178">
    <property type="entry name" value="RING-TYPE E3 UBIQUITIN TRANSFERASE"/>
    <property type="match status" value="1"/>
</dbReference>
<accession>A0A8T0PGW3</accession>
<dbReference type="GO" id="GO:0008270">
    <property type="term" value="F:zinc ion binding"/>
    <property type="evidence" value="ECO:0007669"/>
    <property type="project" value="UniProtKB-KW"/>
</dbReference>
<keyword evidence="6" id="KW-1133">Transmembrane helix</keyword>
<dbReference type="PROSITE" id="PS50089">
    <property type="entry name" value="ZF_RING_2"/>
    <property type="match status" value="1"/>
</dbReference>
<evidence type="ECO:0000256" key="4">
    <source>
        <dbReference type="PROSITE-ProRule" id="PRU00175"/>
    </source>
</evidence>
<keyword evidence="2 4" id="KW-0863">Zinc-finger</keyword>
<proteinExistence type="predicted"/>
<organism evidence="8 9">
    <name type="scientific">Panicum virgatum</name>
    <name type="common">Blackwell switchgrass</name>
    <dbReference type="NCBI Taxonomy" id="38727"/>
    <lineage>
        <taxon>Eukaryota</taxon>
        <taxon>Viridiplantae</taxon>
        <taxon>Streptophyta</taxon>
        <taxon>Embryophyta</taxon>
        <taxon>Tracheophyta</taxon>
        <taxon>Spermatophyta</taxon>
        <taxon>Magnoliopsida</taxon>
        <taxon>Liliopsida</taxon>
        <taxon>Poales</taxon>
        <taxon>Poaceae</taxon>
        <taxon>PACMAD clade</taxon>
        <taxon>Panicoideae</taxon>
        <taxon>Panicodae</taxon>
        <taxon>Paniceae</taxon>
        <taxon>Panicinae</taxon>
        <taxon>Panicum</taxon>
        <taxon>Panicum sect. Hiantes</taxon>
    </lineage>
</organism>
<keyword evidence="6" id="KW-0472">Membrane</keyword>
<evidence type="ECO:0000256" key="1">
    <source>
        <dbReference type="ARBA" id="ARBA00022723"/>
    </source>
</evidence>
<feature type="domain" description="RING-type" evidence="7">
    <location>
        <begin position="137"/>
        <end position="179"/>
    </location>
</feature>
<dbReference type="EMBL" id="CM029052">
    <property type="protein sequence ID" value="KAG2559422.1"/>
    <property type="molecule type" value="Genomic_DNA"/>
</dbReference>
<name>A0A8T0PGW3_PANVG</name>
<keyword evidence="6" id="KW-0812">Transmembrane</keyword>
<gene>
    <name evidence="8" type="ORF">PVAP13_8NG307100</name>
</gene>
<evidence type="ECO:0000256" key="5">
    <source>
        <dbReference type="SAM" id="MobiDB-lite"/>
    </source>
</evidence>
<reference evidence="8" key="1">
    <citation type="submission" date="2020-05" db="EMBL/GenBank/DDBJ databases">
        <title>WGS assembly of Panicum virgatum.</title>
        <authorList>
            <person name="Lovell J.T."/>
            <person name="Jenkins J."/>
            <person name="Shu S."/>
            <person name="Juenger T.E."/>
            <person name="Schmutz J."/>
        </authorList>
    </citation>
    <scope>NUCLEOTIDE SEQUENCE</scope>
    <source>
        <strain evidence="8">AP13</strain>
    </source>
</reference>
<evidence type="ECO:0000259" key="7">
    <source>
        <dbReference type="PROSITE" id="PS50089"/>
    </source>
</evidence>
<evidence type="ECO:0000313" key="9">
    <source>
        <dbReference type="Proteomes" id="UP000823388"/>
    </source>
</evidence>
<keyword evidence="3" id="KW-0862">Zinc</keyword>
<dbReference type="SMART" id="SM00184">
    <property type="entry name" value="RING"/>
    <property type="match status" value="1"/>
</dbReference>
<feature type="compositionally biased region" description="Basic and acidic residues" evidence="5">
    <location>
        <begin position="72"/>
        <end position="84"/>
    </location>
</feature>
<dbReference type="InterPro" id="IPR011016">
    <property type="entry name" value="Znf_RING-CH"/>
</dbReference>
<keyword evidence="9" id="KW-1185">Reference proteome</keyword>
<protein>
    <recommendedName>
        <fullName evidence="7">RING-type domain-containing protein</fullName>
    </recommendedName>
</protein>
<dbReference type="InterPro" id="IPR001841">
    <property type="entry name" value="Znf_RING"/>
</dbReference>
<sequence length="193" mass="20703">MILLAAAAGGRRRLVDLPDPPLAPDGQPLPLGPDSGGFSSSGVVLFFICLLVGFIIVCLMWLCDCDNTEEQGTSREGDGGRGEQRPQSGGGEGRRPPRPQRQRQAPAVDVESGKRATAEAPLECTYRAAEGWEETSCSVCLADLADGEAVRVLQPCMHYFHPACAEQWLRDKATCPLCRAPAVAAKGGRRRRT</sequence>
<evidence type="ECO:0000256" key="3">
    <source>
        <dbReference type="ARBA" id="ARBA00022833"/>
    </source>
</evidence>
<dbReference type="PANTHER" id="PTHR45676">
    <property type="entry name" value="RING-H2 FINGER PROTEIN ATL51-RELATED"/>
    <property type="match status" value="1"/>
</dbReference>
<dbReference type="GO" id="GO:0016567">
    <property type="term" value="P:protein ubiquitination"/>
    <property type="evidence" value="ECO:0007669"/>
    <property type="project" value="TreeGrafter"/>
</dbReference>
<comment type="caution">
    <text evidence="8">The sequence shown here is derived from an EMBL/GenBank/DDBJ whole genome shotgun (WGS) entry which is preliminary data.</text>
</comment>
<keyword evidence="1" id="KW-0479">Metal-binding</keyword>